<dbReference type="InterPro" id="IPR029063">
    <property type="entry name" value="SAM-dependent_MTases_sf"/>
</dbReference>
<name>A0A1I3X742_9PROT</name>
<proteinExistence type="inferred from homology"/>
<evidence type="ECO:0000256" key="4">
    <source>
        <dbReference type="PROSITE-ProRule" id="PRU00354"/>
    </source>
</evidence>
<dbReference type="SUPFAM" id="SSF53335">
    <property type="entry name" value="S-adenosyl-L-methionine-dependent methyltransferases"/>
    <property type="match status" value="1"/>
</dbReference>
<dbReference type="PANTHER" id="PTHR43317:SF1">
    <property type="entry name" value="THERMOSPERMINE SYNTHASE ACAULIS5"/>
    <property type="match status" value="1"/>
</dbReference>
<evidence type="ECO:0000256" key="2">
    <source>
        <dbReference type="ARBA" id="ARBA00022679"/>
    </source>
</evidence>
<dbReference type="Gene3D" id="3.40.50.150">
    <property type="entry name" value="Vaccinia Virus protein VP39"/>
    <property type="match status" value="1"/>
</dbReference>
<protein>
    <submittedName>
        <fullName evidence="6">Spermidine synthase</fullName>
    </submittedName>
</protein>
<dbReference type="PROSITE" id="PS51006">
    <property type="entry name" value="PABS_2"/>
    <property type="match status" value="1"/>
</dbReference>
<comment type="similarity">
    <text evidence="1">Belongs to the spermidine/spermine synthase family.</text>
</comment>
<gene>
    <name evidence="6" type="ORF">SAMN05216302_1001140</name>
</gene>
<keyword evidence="7" id="KW-1185">Reference proteome</keyword>
<dbReference type="Proteomes" id="UP000199533">
    <property type="component" value="Unassembled WGS sequence"/>
</dbReference>
<feature type="domain" description="PABS" evidence="5">
    <location>
        <begin position="1"/>
        <end position="216"/>
    </location>
</feature>
<dbReference type="NCBIfam" id="NF003380">
    <property type="entry name" value="PRK04457.1"/>
    <property type="match status" value="1"/>
</dbReference>
<sequence>MTKATIPYSYDNPEVTISEQDGIRSLHLGGTMVQSAMRIAAPNELELVYTQCMMGFLLFHAKPANMLLIGLGGGSLAKFVYHYLPVTRLTVIETNQQVITAAYQYFNLPDEDDRFEIVLTEGSRFITEYPGAADIIMVDGFDDDCQVSSLCSQDFYDVTKRCLTNNGILVVNFLSRDKQLKTWLQRIEKSFNGHLIAMMAEIHGNLIVFAFKNNPGKYSWKSIKQKAQKLEKQYPLPFSEFVTKLQKY</sequence>
<dbReference type="Pfam" id="PF01564">
    <property type="entry name" value="Spermine_synth"/>
    <property type="match status" value="1"/>
</dbReference>
<keyword evidence="2 4" id="KW-0808">Transferase</keyword>
<keyword evidence="3 4" id="KW-0620">Polyamine biosynthesis</keyword>
<dbReference type="AlphaFoldDB" id="A0A1I3X742"/>
<evidence type="ECO:0000256" key="1">
    <source>
        <dbReference type="ARBA" id="ARBA00007867"/>
    </source>
</evidence>
<dbReference type="STRING" id="52441.SAMN05216302_1001140"/>
<dbReference type="InterPro" id="IPR030374">
    <property type="entry name" value="PABS"/>
</dbReference>
<accession>A0A1I3X742</accession>
<dbReference type="PANTHER" id="PTHR43317">
    <property type="entry name" value="THERMOSPERMINE SYNTHASE ACAULIS5"/>
    <property type="match status" value="1"/>
</dbReference>
<evidence type="ECO:0000259" key="5">
    <source>
        <dbReference type="PROSITE" id="PS51006"/>
    </source>
</evidence>
<reference evidence="7" key="1">
    <citation type="submission" date="2016-10" db="EMBL/GenBank/DDBJ databases">
        <authorList>
            <person name="Varghese N."/>
            <person name="Submissions S."/>
        </authorList>
    </citation>
    <scope>NUCLEOTIDE SEQUENCE [LARGE SCALE GENOMIC DNA]</scope>
    <source>
        <strain evidence="7">Nm69</strain>
    </source>
</reference>
<organism evidence="6 7">
    <name type="scientific">Nitrosomonas aestuarii</name>
    <dbReference type="NCBI Taxonomy" id="52441"/>
    <lineage>
        <taxon>Bacteria</taxon>
        <taxon>Pseudomonadati</taxon>
        <taxon>Pseudomonadota</taxon>
        <taxon>Betaproteobacteria</taxon>
        <taxon>Nitrosomonadales</taxon>
        <taxon>Nitrosomonadaceae</taxon>
        <taxon>Nitrosomonas</taxon>
    </lineage>
</organism>
<dbReference type="GO" id="GO:0006596">
    <property type="term" value="P:polyamine biosynthetic process"/>
    <property type="evidence" value="ECO:0007669"/>
    <property type="project" value="UniProtKB-UniRule"/>
</dbReference>
<dbReference type="EMBL" id="FOSP01000001">
    <property type="protein sequence ID" value="SFK15129.1"/>
    <property type="molecule type" value="Genomic_DNA"/>
</dbReference>
<evidence type="ECO:0000313" key="7">
    <source>
        <dbReference type="Proteomes" id="UP000199533"/>
    </source>
</evidence>
<evidence type="ECO:0000313" key="6">
    <source>
        <dbReference type="EMBL" id="SFK15129.1"/>
    </source>
</evidence>
<feature type="active site" description="Proton acceptor" evidence="4">
    <location>
        <position position="139"/>
    </location>
</feature>
<dbReference type="GO" id="GO:0016740">
    <property type="term" value="F:transferase activity"/>
    <property type="evidence" value="ECO:0007669"/>
    <property type="project" value="UniProtKB-UniRule"/>
</dbReference>
<evidence type="ECO:0000256" key="3">
    <source>
        <dbReference type="ARBA" id="ARBA00023115"/>
    </source>
</evidence>